<dbReference type="OrthoDB" id="3862631at2"/>
<protein>
    <recommendedName>
        <fullName evidence="1">DUF6545 domain-containing protein</fullName>
    </recommendedName>
</protein>
<gene>
    <name evidence="2" type="ORF">SLAV_02595</name>
</gene>
<dbReference type="RefSeq" id="WP_030237025.1">
    <property type="nucleotide sequence ID" value="NZ_CP024985.1"/>
</dbReference>
<organism evidence="2 3">
    <name type="scientific">Streptomyces lavendulae subsp. lavendulae</name>
    <dbReference type="NCBI Taxonomy" id="58340"/>
    <lineage>
        <taxon>Bacteria</taxon>
        <taxon>Bacillati</taxon>
        <taxon>Actinomycetota</taxon>
        <taxon>Actinomycetes</taxon>
        <taxon>Kitasatosporales</taxon>
        <taxon>Streptomycetaceae</taxon>
        <taxon>Streptomyces</taxon>
    </lineage>
</organism>
<name>A0A2K8P9L5_STRLA</name>
<evidence type="ECO:0000259" key="1">
    <source>
        <dbReference type="Pfam" id="PF20182"/>
    </source>
</evidence>
<evidence type="ECO:0000313" key="3">
    <source>
        <dbReference type="Proteomes" id="UP000231791"/>
    </source>
</evidence>
<proteinExistence type="predicted"/>
<dbReference type="Pfam" id="PF20182">
    <property type="entry name" value="DUF6545"/>
    <property type="match status" value="1"/>
</dbReference>
<feature type="domain" description="DUF6545" evidence="1">
    <location>
        <begin position="247"/>
        <end position="381"/>
    </location>
</feature>
<keyword evidence="3" id="KW-1185">Reference proteome</keyword>
<dbReference type="EMBL" id="CP024985">
    <property type="protein sequence ID" value="ATZ22443.1"/>
    <property type="molecule type" value="Genomic_DNA"/>
</dbReference>
<evidence type="ECO:0000313" key="2">
    <source>
        <dbReference type="EMBL" id="ATZ22443.1"/>
    </source>
</evidence>
<accession>A0A2K8P9L5</accession>
<dbReference type="KEGG" id="slx:SLAV_02595"/>
<dbReference type="AlphaFoldDB" id="A0A2K8P9L5"/>
<dbReference type="InterPro" id="IPR046675">
    <property type="entry name" value="DUF6545"/>
</dbReference>
<dbReference type="Proteomes" id="UP000231791">
    <property type="component" value="Chromosome"/>
</dbReference>
<dbReference type="GeneID" id="49381687"/>
<sequence>MSEDTADIVYLTVAAIASCTTFAKFVAWQRERSPALRLIALCSALGVAAFVFATPVVYRGVADLTGRQNLAELLVFLCILGFFAHTHVMSLLWRPSPSGATRNPLTRPLVVYGLVAAALIAGFLVAGLDDAPHPLDFNITYGRDPGALVMLGAFQLGLGYASVSTALRFRHNALSSHDDPRLRRALQHIAFATWFIAGYVACVGPATVAGAMGWRGLDPLHSLGPVSGTIGAIIINWGFSGAAIATWRADRRDYLALAPLWQLTRRADPRITLTEPNPVAQLGLIYVRDWHLITRMADILSGIRSLHPYFGSAPVDRVREAAAGAGWSKDDERAAAAAAVLLGAVARAEDGAARVSGRGVPLPGSELEAAAQRAHLVRMARLLGHPAVLAAAGVDEDGRLVPST</sequence>
<reference evidence="2 3" key="1">
    <citation type="submission" date="2017-11" db="EMBL/GenBank/DDBJ databases">
        <title>Complete genome sequence of Streptomyces lavendulae subsp. lavendulae CCM 3239 (formerly 'Streptomyces aureofaciens CCM 3239'), the producer of the angucycline-type antibiotic auricin.</title>
        <authorList>
            <person name="Busche T."/>
            <person name="Novakova R."/>
            <person name="Al'Dilaimi A."/>
            <person name="Homerova D."/>
            <person name="Feckova L."/>
            <person name="Rezuchova B."/>
            <person name="Mingyar E."/>
            <person name="Csolleiova D."/>
            <person name="Bekeova C."/>
            <person name="Winkler A."/>
            <person name="Sevcikova B."/>
            <person name="Kalinowski J."/>
            <person name="Kormanec J."/>
            <person name="Ruckert C."/>
        </authorList>
    </citation>
    <scope>NUCLEOTIDE SEQUENCE [LARGE SCALE GENOMIC DNA]</scope>
    <source>
        <strain evidence="2 3">CCM 3239</strain>
    </source>
</reference>